<dbReference type="STRING" id="947166.A0A1D1ULL9"/>
<dbReference type="GO" id="GO:0016020">
    <property type="term" value="C:membrane"/>
    <property type="evidence" value="ECO:0007669"/>
    <property type="project" value="TreeGrafter"/>
</dbReference>
<feature type="transmembrane region" description="Helical" evidence="1">
    <location>
        <begin position="31"/>
        <end position="52"/>
    </location>
</feature>
<name>A0A1D1ULL9_RAMVA</name>
<reference evidence="2 3" key="1">
    <citation type="journal article" date="2016" name="Nat. Commun.">
        <title>Extremotolerant tardigrade genome and improved radiotolerance of human cultured cells by tardigrade-unique protein.</title>
        <authorList>
            <person name="Hashimoto T."/>
            <person name="Horikawa D.D."/>
            <person name="Saito Y."/>
            <person name="Kuwahara H."/>
            <person name="Kozuka-Hata H."/>
            <person name="Shin-I T."/>
            <person name="Minakuchi Y."/>
            <person name="Ohishi K."/>
            <person name="Motoyama A."/>
            <person name="Aizu T."/>
            <person name="Enomoto A."/>
            <person name="Kondo K."/>
            <person name="Tanaka S."/>
            <person name="Hara Y."/>
            <person name="Koshikawa S."/>
            <person name="Sagara H."/>
            <person name="Miura T."/>
            <person name="Yokobori S."/>
            <person name="Miyagawa K."/>
            <person name="Suzuki Y."/>
            <person name="Kubo T."/>
            <person name="Oyama M."/>
            <person name="Kohara Y."/>
            <person name="Fujiyama A."/>
            <person name="Arakawa K."/>
            <person name="Katayama T."/>
            <person name="Toyoda A."/>
            <person name="Kunieda T."/>
        </authorList>
    </citation>
    <scope>NUCLEOTIDE SEQUENCE [LARGE SCALE GENOMIC DNA]</scope>
    <source>
        <strain evidence="2 3">YOKOZUNA-1</strain>
    </source>
</reference>
<dbReference type="EMBL" id="BDGG01000001">
    <property type="protein sequence ID" value="GAU90616.1"/>
    <property type="molecule type" value="Genomic_DNA"/>
</dbReference>
<dbReference type="PANTHER" id="PTHR10877:SF194">
    <property type="entry name" value="LOCATION OF VULVA DEFECTIVE 1"/>
    <property type="match status" value="1"/>
</dbReference>
<proteinExistence type="predicted"/>
<protein>
    <submittedName>
        <fullName evidence="2">Uncharacterized protein</fullName>
    </submittedName>
</protein>
<organism evidence="2 3">
    <name type="scientific">Ramazzottius varieornatus</name>
    <name type="common">Water bear</name>
    <name type="synonym">Tardigrade</name>
    <dbReference type="NCBI Taxonomy" id="947166"/>
    <lineage>
        <taxon>Eukaryota</taxon>
        <taxon>Metazoa</taxon>
        <taxon>Ecdysozoa</taxon>
        <taxon>Tardigrada</taxon>
        <taxon>Eutardigrada</taxon>
        <taxon>Parachela</taxon>
        <taxon>Hypsibioidea</taxon>
        <taxon>Ramazzottiidae</taxon>
        <taxon>Ramazzottius</taxon>
    </lineage>
</organism>
<keyword evidence="3" id="KW-1185">Reference proteome</keyword>
<dbReference type="InterPro" id="IPR051223">
    <property type="entry name" value="Polycystin"/>
</dbReference>
<dbReference type="PANTHER" id="PTHR10877">
    <property type="entry name" value="POLYCYSTIN FAMILY MEMBER"/>
    <property type="match status" value="1"/>
</dbReference>
<evidence type="ECO:0000313" key="3">
    <source>
        <dbReference type="Proteomes" id="UP000186922"/>
    </source>
</evidence>
<evidence type="ECO:0000256" key="1">
    <source>
        <dbReference type="SAM" id="Phobius"/>
    </source>
</evidence>
<keyword evidence="1" id="KW-0472">Membrane</keyword>
<sequence length="64" mass="7378">MLANIMFYGVPTNDPNQQRSFKGFEFNWHQIMLGIQSALVVLPVNLGVIHLFQNERQGQTCQRT</sequence>
<evidence type="ECO:0000313" key="2">
    <source>
        <dbReference type="EMBL" id="GAU90616.1"/>
    </source>
</evidence>
<accession>A0A1D1ULL9</accession>
<dbReference type="AlphaFoldDB" id="A0A1D1ULL9"/>
<gene>
    <name evidence="2" type="primary">RvY_03009-1</name>
    <name evidence="2" type="synonym">RvY_03009.1</name>
    <name evidence="2" type="ORF">RvY_03009</name>
</gene>
<comment type="caution">
    <text evidence="2">The sequence shown here is derived from an EMBL/GenBank/DDBJ whole genome shotgun (WGS) entry which is preliminary data.</text>
</comment>
<keyword evidence="1" id="KW-1133">Transmembrane helix</keyword>
<keyword evidence="1" id="KW-0812">Transmembrane</keyword>
<dbReference type="Proteomes" id="UP000186922">
    <property type="component" value="Unassembled WGS sequence"/>
</dbReference>
<dbReference type="GO" id="GO:0050982">
    <property type="term" value="P:detection of mechanical stimulus"/>
    <property type="evidence" value="ECO:0007669"/>
    <property type="project" value="TreeGrafter"/>
</dbReference>
<dbReference type="GO" id="GO:0005262">
    <property type="term" value="F:calcium channel activity"/>
    <property type="evidence" value="ECO:0007669"/>
    <property type="project" value="TreeGrafter"/>
</dbReference>
<dbReference type="OrthoDB" id="2121937at2759"/>